<proteinExistence type="predicted"/>
<reference evidence="3 4" key="1">
    <citation type="submission" date="2016-06" db="EMBL/GenBank/DDBJ databases">
        <authorList>
            <person name="Kjaerup R.B."/>
            <person name="Dalgaard T.S."/>
            <person name="Juul-Madsen H.R."/>
        </authorList>
    </citation>
    <scope>NUCLEOTIDE SEQUENCE [LARGE SCALE GENOMIC DNA]</scope>
    <source>
        <strain evidence="3 4">1245139.5</strain>
    </source>
</reference>
<sequence length="621" mass="63929">MSYVTTQPQLMTAAAENLAGIQASLAEVNAAVAGQTTGLAAAAADEVSAAAAQLFGAFGQEYQQVVGQAAVFHQEFNRVLAAASAAYADAEFLNAAAVGGALAAASPIEALLAPVLAPLQPLLAPIQSLFAPLQSLFAPPAGVMSGGTPVTTPLPLQGLYDVALIMTGSGTPIPSLDYMASVRPWIRFGVTDPLSIPLNTPEGLYPLTQIKDLPLTQSVQLGTQMLHNAIFSPTGLLAQGQSVSVLGYSQSAILSSMELRNLIAASSPAKDLLSFTLLGNPMAPNGGLLSRFPGLSMPALGLDFFGPTPANSGYPVNMFSLQYDGYTDFPRYPINFLADLNAFLGIQTVHGDYPSIIGSSGQLAPGYKMVELPVSPATQALGLDHYYMISYDGLPLVQPLRSIPVFGNAIADLVEPNLTYLVNWGYGDPHYGYSTSYADVHTPFGLIPPMPENFIGDQIALANQGFSAFAGDINAMVPTSLPSLTDLLPSGGGGGGGGGGLPFALPPTTGFSVNDVFDAIKAANTNVTTAITSAAADGYALLLPTADIANTIVTTLPSYNFNLFLDGLQQAANGDPMGFVNAFGNPFAADVALLTLAGGFQTIVTIDTISNVIGDLAGAAG</sequence>
<dbReference type="Gene3D" id="1.10.287.850">
    <property type="entry name" value="HP0062-like domain"/>
    <property type="match status" value="1"/>
</dbReference>
<accession>A0A1A3N198</accession>
<evidence type="ECO:0000259" key="2">
    <source>
        <dbReference type="Pfam" id="PF08237"/>
    </source>
</evidence>
<dbReference type="EMBL" id="LZLQ01000100">
    <property type="protein sequence ID" value="OBK14157.1"/>
    <property type="molecule type" value="Genomic_DNA"/>
</dbReference>
<feature type="domain" description="PE-PPE" evidence="2">
    <location>
        <begin position="198"/>
        <end position="426"/>
    </location>
</feature>
<dbReference type="Pfam" id="PF00934">
    <property type="entry name" value="PE"/>
    <property type="match status" value="1"/>
</dbReference>
<dbReference type="SUPFAM" id="SSF140459">
    <property type="entry name" value="PE/PPE dimer-like"/>
    <property type="match status" value="1"/>
</dbReference>
<organism evidence="3 4">
    <name type="scientific">Mycobacterium asiaticum</name>
    <dbReference type="NCBI Taxonomy" id="1790"/>
    <lineage>
        <taxon>Bacteria</taxon>
        <taxon>Bacillati</taxon>
        <taxon>Actinomycetota</taxon>
        <taxon>Actinomycetes</taxon>
        <taxon>Mycobacteriales</taxon>
        <taxon>Mycobacteriaceae</taxon>
        <taxon>Mycobacterium</taxon>
    </lineage>
</organism>
<dbReference type="Pfam" id="PF08237">
    <property type="entry name" value="PE-PPE"/>
    <property type="match status" value="1"/>
</dbReference>
<comment type="caution">
    <text evidence="3">The sequence shown here is derived from an EMBL/GenBank/DDBJ whole genome shotgun (WGS) entry which is preliminary data.</text>
</comment>
<dbReference type="Proteomes" id="UP000093629">
    <property type="component" value="Unassembled WGS sequence"/>
</dbReference>
<dbReference type="AlphaFoldDB" id="A0A1A3N198"/>
<dbReference type="OrthoDB" id="4568361at2"/>
<dbReference type="RefSeq" id="WP_065159636.1">
    <property type="nucleotide sequence ID" value="NZ_LZLQ01000100.1"/>
</dbReference>
<dbReference type="InterPro" id="IPR038332">
    <property type="entry name" value="PPE_sf"/>
</dbReference>
<name>A0A1A3N198_MYCAS</name>
<gene>
    <name evidence="3" type="ORF">A5636_00845</name>
</gene>
<keyword evidence="4" id="KW-1185">Reference proteome</keyword>
<protein>
    <submittedName>
        <fullName evidence="3">PE family protein</fullName>
    </submittedName>
</protein>
<evidence type="ECO:0000259" key="1">
    <source>
        <dbReference type="Pfam" id="PF00934"/>
    </source>
</evidence>
<evidence type="ECO:0000313" key="3">
    <source>
        <dbReference type="EMBL" id="OBK14157.1"/>
    </source>
</evidence>
<dbReference type="InterPro" id="IPR013228">
    <property type="entry name" value="PE-PPE_C"/>
</dbReference>
<dbReference type="InterPro" id="IPR029058">
    <property type="entry name" value="AB_hydrolase_fold"/>
</dbReference>
<evidence type="ECO:0000313" key="4">
    <source>
        <dbReference type="Proteomes" id="UP000093629"/>
    </source>
</evidence>
<dbReference type="Gene3D" id="3.40.50.1820">
    <property type="entry name" value="alpha/beta hydrolase"/>
    <property type="match status" value="1"/>
</dbReference>
<feature type="domain" description="PE" evidence="1">
    <location>
        <begin position="4"/>
        <end position="92"/>
    </location>
</feature>
<dbReference type="InterPro" id="IPR000084">
    <property type="entry name" value="PE-PGRS_N"/>
</dbReference>